<reference evidence="2 3" key="1">
    <citation type="submission" date="2019-02" db="EMBL/GenBank/DDBJ databases">
        <title>Genome sequences of Aliivibrio finisterrensis strains from farmed Atlantic salmon.</title>
        <authorList>
            <person name="Bowman J.P."/>
        </authorList>
    </citation>
    <scope>NUCLEOTIDE SEQUENCE [LARGE SCALE GENOMIC DNA]</scope>
    <source>
        <strain evidence="2 3">A32</strain>
    </source>
</reference>
<feature type="transmembrane region" description="Helical" evidence="1">
    <location>
        <begin position="156"/>
        <end position="182"/>
    </location>
</feature>
<dbReference type="Proteomes" id="UP000293465">
    <property type="component" value="Unassembled WGS sequence"/>
</dbReference>
<protein>
    <submittedName>
        <fullName evidence="2">Uncharacterized protein</fullName>
    </submittedName>
</protein>
<evidence type="ECO:0000313" key="3">
    <source>
        <dbReference type="Proteomes" id="UP000293465"/>
    </source>
</evidence>
<dbReference type="RefSeq" id="WP_130086638.1">
    <property type="nucleotide sequence ID" value="NZ_SEZJ01000004.1"/>
</dbReference>
<dbReference type="OrthoDB" id="5293851at2"/>
<keyword evidence="1" id="KW-0812">Transmembrane</keyword>
<dbReference type="GeneID" id="56274549"/>
<keyword evidence="1" id="KW-1133">Transmembrane helix</keyword>
<feature type="transmembrane region" description="Helical" evidence="1">
    <location>
        <begin position="259"/>
        <end position="281"/>
    </location>
</feature>
<gene>
    <name evidence="2" type="ORF">ERW49_05810</name>
</gene>
<proteinExistence type="predicted"/>
<organism evidence="2 3">
    <name type="scientific">Aliivibrio finisterrensis</name>
    <dbReference type="NCBI Taxonomy" id="511998"/>
    <lineage>
        <taxon>Bacteria</taxon>
        <taxon>Pseudomonadati</taxon>
        <taxon>Pseudomonadota</taxon>
        <taxon>Gammaproteobacteria</taxon>
        <taxon>Vibrionales</taxon>
        <taxon>Vibrionaceae</taxon>
        <taxon>Aliivibrio</taxon>
    </lineage>
</organism>
<sequence>MATVTQNIEPKNTNSTTMNKKASYSLFIIFLIIIANSVLLDRMAHEAVNDSLSSAIITFGTASLLDSFISMFKSVELSVGLASFDIGQLLNSISDMLDLFKYIMALALASLSLQKFLLVTMSSKLFNFLLVISAGALLSTLWVQSLASYKAKATQIFKVLLIVRFSIIVSVSLSLGADYLFIDKSIKENESQATELSMSISQQMEVLTSLPEEVVTGEEDRGFMSEMSKKWNTVKSTVSGPKDMIITVMESIDNAMIKFINLMMLFVLKTIILPLLFLMAFKKFVIEVF</sequence>
<name>A0A4Q5KNW3_9GAMM</name>
<accession>A0A4Q5KNW3</accession>
<dbReference type="EMBL" id="SEZJ01000004">
    <property type="protein sequence ID" value="RYU47235.1"/>
    <property type="molecule type" value="Genomic_DNA"/>
</dbReference>
<feature type="transmembrane region" description="Helical" evidence="1">
    <location>
        <begin position="99"/>
        <end position="118"/>
    </location>
</feature>
<evidence type="ECO:0000313" key="2">
    <source>
        <dbReference type="EMBL" id="RYU47235.1"/>
    </source>
</evidence>
<evidence type="ECO:0000256" key="1">
    <source>
        <dbReference type="SAM" id="Phobius"/>
    </source>
</evidence>
<feature type="transmembrane region" description="Helical" evidence="1">
    <location>
        <begin position="125"/>
        <end position="144"/>
    </location>
</feature>
<keyword evidence="1" id="KW-0472">Membrane</keyword>
<dbReference type="AlphaFoldDB" id="A0A4Q5KNW3"/>
<feature type="transmembrane region" description="Helical" evidence="1">
    <location>
        <begin position="22"/>
        <end position="40"/>
    </location>
</feature>
<comment type="caution">
    <text evidence="2">The sequence shown here is derived from an EMBL/GenBank/DDBJ whole genome shotgun (WGS) entry which is preliminary data.</text>
</comment>